<evidence type="ECO:0000313" key="1">
    <source>
        <dbReference type="EMBL" id="QFI71036.1"/>
    </source>
</evidence>
<dbReference type="AlphaFoldDB" id="A0A5P6NYQ6"/>
<sequence>MSESPPAVDVPQGIIKLEHPLRNFFDALRRPDPVRIVAMGSSSTAGRADVVPYPHRLELYLRQHYAEPLPDARIDVVNRGRGGQEAPEELKRFESDIFSESPSLVLWQIGTNAVFHRDQYKFEDVIGAITDGVNQLLRPSERPMDVVLIDPQYVTAMLRDDKAELSERIVLEIRRIAASAKVNVFQRWALMRHWHVQNGVSFEQLLDPTDRPDMLHQSDWSTLQVSQALCKAITDATMSAGWLPVGPKP</sequence>
<protein>
    <submittedName>
        <fullName evidence="1">SGNH/GDSL hydrolase family protein</fullName>
    </submittedName>
</protein>
<gene>
    <name evidence="1" type="ORF">F8237_00815</name>
</gene>
<dbReference type="RefSeq" id="WP_151641954.1">
    <property type="nucleotide sequence ID" value="NZ_CP044543.1"/>
</dbReference>
<dbReference type="OrthoDB" id="7203637at2"/>
<dbReference type="KEGG" id="bbet:F8237_00815"/>
<organism evidence="1 2">
    <name type="scientific">Bradyrhizobium betae</name>
    <dbReference type="NCBI Taxonomy" id="244734"/>
    <lineage>
        <taxon>Bacteria</taxon>
        <taxon>Pseudomonadati</taxon>
        <taxon>Pseudomonadota</taxon>
        <taxon>Alphaproteobacteria</taxon>
        <taxon>Hyphomicrobiales</taxon>
        <taxon>Nitrobacteraceae</taxon>
        <taxon>Bradyrhizobium</taxon>
    </lineage>
</organism>
<dbReference type="GO" id="GO:0016788">
    <property type="term" value="F:hydrolase activity, acting on ester bonds"/>
    <property type="evidence" value="ECO:0007669"/>
    <property type="project" value="UniProtKB-ARBA"/>
</dbReference>
<reference evidence="2" key="1">
    <citation type="submission" date="2019-10" db="EMBL/GenBank/DDBJ databases">
        <title>Complete Genome Sequence of Bradyrhizobium betae type strain PL7HG1T.</title>
        <authorList>
            <person name="Bromfield E.S.P."/>
            <person name="Cloutier S."/>
        </authorList>
    </citation>
    <scope>NUCLEOTIDE SEQUENCE [LARGE SCALE GENOMIC DNA]</scope>
    <source>
        <strain evidence="2">PL7HG1</strain>
    </source>
</reference>
<proteinExistence type="predicted"/>
<dbReference type="InterPro" id="IPR036514">
    <property type="entry name" value="SGNH_hydro_sf"/>
</dbReference>
<dbReference type="CDD" id="cd00229">
    <property type="entry name" value="SGNH_hydrolase"/>
    <property type="match status" value="1"/>
</dbReference>
<dbReference type="Proteomes" id="UP000325641">
    <property type="component" value="Chromosome"/>
</dbReference>
<dbReference type="EMBL" id="CP044543">
    <property type="protein sequence ID" value="QFI71036.1"/>
    <property type="molecule type" value="Genomic_DNA"/>
</dbReference>
<dbReference type="Gene3D" id="3.40.50.1110">
    <property type="entry name" value="SGNH hydrolase"/>
    <property type="match status" value="1"/>
</dbReference>
<dbReference type="InterPro" id="IPR057572">
    <property type="entry name" value="NonGDSL"/>
</dbReference>
<dbReference type="Pfam" id="PF25182">
    <property type="entry name" value="NonGDSL"/>
    <property type="match status" value="1"/>
</dbReference>
<evidence type="ECO:0000313" key="2">
    <source>
        <dbReference type="Proteomes" id="UP000325641"/>
    </source>
</evidence>
<accession>A0A5P6NYQ6</accession>
<keyword evidence="1" id="KW-0378">Hydrolase</keyword>
<name>A0A5P6NYQ6_9BRAD</name>
<dbReference type="SUPFAM" id="SSF52266">
    <property type="entry name" value="SGNH hydrolase"/>
    <property type="match status" value="1"/>
</dbReference>